<comment type="caution">
    <text evidence="3">The sequence shown here is derived from an EMBL/GenBank/DDBJ whole genome shotgun (WGS) entry which is preliminary data.</text>
</comment>
<feature type="coiled-coil region" evidence="1">
    <location>
        <begin position="102"/>
        <end position="129"/>
    </location>
</feature>
<accession>A0A177B0X5</accession>
<evidence type="ECO:0000313" key="3">
    <source>
        <dbReference type="EMBL" id="OAF67392.1"/>
    </source>
</evidence>
<reference evidence="3 4" key="1">
    <citation type="submission" date="2016-04" db="EMBL/GenBank/DDBJ databases">
        <title>The genome of Intoshia linei affirms orthonectids as highly simplified spiralians.</title>
        <authorList>
            <person name="Mikhailov K.V."/>
            <person name="Slusarev G.S."/>
            <person name="Nikitin M.A."/>
            <person name="Logacheva M.D."/>
            <person name="Penin A."/>
            <person name="Aleoshin V."/>
            <person name="Panchin Y.V."/>
        </authorList>
    </citation>
    <scope>NUCLEOTIDE SEQUENCE [LARGE SCALE GENOMIC DNA]</scope>
    <source>
        <strain evidence="3">Intl2013</strain>
        <tissue evidence="3">Whole animal</tissue>
    </source>
</reference>
<organism evidence="3 4">
    <name type="scientific">Intoshia linei</name>
    <dbReference type="NCBI Taxonomy" id="1819745"/>
    <lineage>
        <taxon>Eukaryota</taxon>
        <taxon>Metazoa</taxon>
        <taxon>Spiralia</taxon>
        <taxon>Lophotrochozoa</taxon>
        <taxon>Mesozoa</taxon>
        <taxon>Orthonectida</taxon>
        <taxon>Rhopaluridae</taxon>
        <taxon>Intoshia</taxon>
    </lineage>
</organism>
<protein>
    <submittedName>
        <fullName evidence="3">Uncharacterized protein</fullName>
    </submittedName>
</protein>
<sequence>MSGTVYKDSKNLYVIEEDQNDEKESENVKFPSNFKIREIYNQTVSEIDQSRKNYSKKYSKSMSLFDDFKKSNYSEVQGFVHSSRVANKSEADKLRMEFEKYNKNYQMKCEEYYSKINGYKEQMDKLDKMKKDIYHSKNISKQSKVHLELFVYLLWNVRQTLLLNWTLSYIPTKKSIEQKKIEAEENKEEIKFKNFTNSNESTINSEVNTLKDDEQLEKIIKTSISEQTSMTSEDSPSISSFRHSIHHRFNSDLSTIDMNTENFRDTNECVTKERNDTNSNKALQIIDDDTNENRSEAIYKLMQNHNVLLEKFETVIDEMQQRILKCENDIEVALKRDISDFSTNDVLEDINNLKIVINIMEKKNEHQLKSYLSSVKQRVLNLETKSTQNYLSIEKIQKLVPSNKRMFSLTSILTRIFIPLVAFVMIRLRFDYIIKLKTYSRN</sequence>
<keyword evidence="2" id="KW-1133">Transmembrane helix</keyword>
<dbReference type="EMBL" id="LWCA01000673">
    <property type="protein sequence ID" value="OAF67392.1"/>
    <property type="molecule type" value="Genomic_DNA"/>
</dbReference>
<evidence type="ECO:0000256" key="2">
    <source>
        <dbReference type="SAM" id="Phobius"/>
    </source>
</evidence>
<keyword evidence="2" id="KW-0472">Membrane</keyword>
<keyword evidence="1" id="KW-0175">Coiled coil</keyword>
<evidence type="ECO:0000256" key="1">
    <source>
        <dbReference type="SAM" id="Coils"/>
    </source>
</evidence>
<proteinExistence type="predicted"/>
<feature type="coiled-coil region" evidence="1">
    <location>
        <begin position="302"/>
        <end position="336"/>
    </location>
</feature>
<dbReference type="Proteomes" id="UP000078046">
    <property type="component" value="Unassembled WGS sequence"/>
</dbReference>
<keyword evidence="4" id="KW-1185">Reference proteome</keyword>
<dbReference type="AlphaFoldDB" id="A0A177B0X5"/>
<name>A0A177B0X5_9BILA</name>
<feature type="transmembrane region" description="Helical" evidence="2">
    <location>
        <begin position="406"/>
        <end position="428"/>
    </location>
</feature>
<gene>
    <name evidence="3" type="ORF">A3Q56_04869</name>
</gene>
<keyword evidence="2" id="KW-0812">Transmembrane</keyword>
<evidence type="ECO:0000313" key="4">
    <source>
        <dbReference type="Proteomes" id="UP000078046"/>
    </source>
</evidence>
<feature type="non-terminal residue" evidence="3">
    <location>
        <position position="442"/>
    </location>
</feature>